<dbReference type="PANTHER" id="PTHR37984">
    <property type="entry name" value="PROTEIN CBG26694"/>
    <property type="match status" value="1"/>
</dbReference>
<dbReference type="InterPro" id="IPR043502">
    <property type="entry name" value="DNA/RNA_pol_sf"/>
</dbReference>
<sequence length="169" mass="19240">MSSSYQEKTIEEHDADVCSVLIWAREKAVKSNLERCMFGSKSILYFGPIFSENGIHPDPIKVSAQKEMRPPTTKDELQIVLAMMNYCAWDVSNLSSLNQSLRDLAKQQQLKQEHQYDTAFTNINESICSSLASIDPTPRNNELQVDAFKFGLGATIIQNENQFLLHRMH</sequence>
<comment type="caution">
    <text evidence="1">The sequence shown here is derived from an EMBL/GenBank/DDBJ whole genome shotgun (WGS) entry which is preliminary data.</text>
</comment>
<reference evidence="1" key="1">
    <citation type="submission" date="2023-07" db="EMBL/GenBank/DDBJ databases">
        <title>Chromosome-level genome assembly of Artemia franciscana.</title>
        <authorList>
            <person name="Jo E."/>
        </authorList>
    </citation>
    <scope>NUCLEOTIDE SEQUENCE</scope>
    <source>
        <tissue evidence="1">Whole body</tissue>
    </source>
</reference>
<name>A0AA88IAC6_ARTSF</name>
<dbReference type="SUPFAM" id="SSF56672">
    <property type="entry name" value="DNA/RNA polymerases"/>
    <property type="match status" value="1"/>
</dbReference>
<keyword evidence="2" id="KW-1185">Reference proteome</keyword>
<gene>
    <name evidence="1" type="ORF">QYM36_007961</name>
</gene>
<dbReference type="InterPro" id="IPR050951">
    <property type="entry name" value="Retrovirus_Pol_polyprotein"/>
</dbReference>
<proteinExistence type="predicted"/>
<organism evidence="1 2">
    <name type="scientific">Artemia franciscana</name>
    <name type="common">Brine shrimp</name>
    <name type="synonym">Artemia sanfranciscana</name>
    <dbReference type="NCBI Taxonomy" id="6661"/>
    <lineage>
        <taxon>Eukaryota</taxon>
        <taxon>Metazoa</taxon>
        <taxon>Ecdysozoa</taxon>
        <taxon>Arthropoda</taxon>
        <taxon>Crustacea</taxon>
        <taxon>Branchiopoda</taxon>
        <taxon>Anostraca</taxon>
        <taxon>Artemiidae</taxon>
        <taxon>Artemia</taxon>
    </lineage>
</organism>
<dbReference type="GO" id="GO:0071897">
    <property type="term" value="P:DNA biosynthetic process"/>
    <property type="evidence" value="ECO:0007669"/>
    <property type="project" value="UniProtKB-ARBA"/>
</dbReference>
<dbReference type="InterPro" id="IPR043128">
    <property type="entry name" value="Rev_trsase/Diguanyl_cyclase"/>
</dbReference>
<dbReference type="PANTHER" id="PTHR37984:SF5">
    <property type="entry name" value="PROTEIN NYNRIN-LIKE"/>
    <property type="match status" value="1"/>
</dbReference>
<evidence type="ECO:0000313" key="1">
    <source>
        <dbReference type="EMBL" id="KAK2727300.1"/>
    </source>
</evidence>
<evidence type="ECO:0000313" key="2">
    <source>
        <dbReference type="Proteomes" id="UP001187531"/>
    </source>
</evidence>
<dbReference type="Proteomes" id="UP001187531">
    <property type="component" value="Unassembled WGS sequence"/>
</dbReference>
<accession>A0AA88IAC6</accession>
<dbReference type="Gene3D" id="3.30.70.270">
    <property type="match status" value="2"/>
</dbReference>
<dbReference type="EMBL" id="JAVRJZ010000001">
    <property type="protein sequence ID" value="KAK2727300.1"/>
    <property type="molecule type" value="Genomic_DNA"/>
</dbReference>
<protein>
    <submittedName>
        <fullName evidence="1">Uncharacterized protein</fullName>
    </submittedName>
</protein>
<dbReference type="AlphaFoldDB" id="A0AA88IAC6"/>